<evidence type="ECO:0000256" key="3">
    <source>
        <dbReference type="ARBA" id="ARBA00023002"/>
    </source>
</evidence>
<proteinExistence type="predicted"/>
<dbReference type="InterPro" id="IPR051128">
    <property type="entry name" value="EgtD_Methyltrsf_superfamily"/>
</dbReference>
<dbReference type="InterPro" id="IPR019257">
    <property type="entry name" value="MeTrfase_dom"/>
</dbReference>
<evidence type="ECO:0000313" key="9">
    <source>
        <dbReference type="EMBL" id="MBW0481182.1"/>
    </source>
</evidence>
<evidence type="ECO:0000259" key="7">
    <source>
        <dbReference type="Pfam" id="PF10017"/>
    </source>
</evidence>
<feature type="domain" description="Histidine-specific methyltransferase SAM-dependent" evidence="7">
    <location>
        <begin position="26"/>
        <end position="100"/>
    </location>
</feature>
<comment type="caution">
    <text evidence="9">The sequence shown here is derived from an EMBL/GenBank/DDBJ whole genome shotgun (WGS) entry which is preliminary data.</text>
</comment>
<keyword evidence="2" id="KW-0808">Transferase</keyword>
<dbReference type="InterPro" id="IPR029063">
    <property type="entry name" value="SAM-dependent_MTases_sf"/>
</dbReference>
<keyword evidence="4" id="KW-0408">Iron</keyword>
<accession>A0A9Q3GVR4</accession>
<dbReference type="InterPro" id="IPR042095">
    <property type="entry name" value="SUMF_sf"/>
</dbReference>
<dbReference type="PANTHER" id="PTHR43397:SF1">
    <property type="entry name" value="ERGOTHIONEINE BIOSYNTHESIS PROTEIN 1"/>
    <property type="match status" value="1"/>
</dbReference>
<dbReference type="OrthoDB" id="659at2759"/>
<dbReference type="Pfam" id="PF10017">
    <property type="entry name" value="Methyltransf_33"/>
    <property type="match status" value="2"/>
</dbReference>
<sequence>MSLIAPEVISLNETEDCEEHLKNSLRQEIIDGLTQQQVLIPGLAPEDQSYRYRKTLPAIVLYDSLGLELYDRVTSIDDYYPFQTELGILQANGVEIARRLCGLGSKKNPSENLIFPDSNFFHQQERSTDGNPSNGFLSMNFEGTPIKTVSLGIKKKSQRFPLSIMELGAGSLQKTSHLLRSVAQILEKSQKPYEVEAISKAEYYALDLDYGQLEATLTAIQKQKDSGAGPKVGEQVQVRGVCGTYVQGLEWFSNEFTSAQIKRANGFHKAPNQHRKAILWLGSSIGNCSPDEAVVFLRDQLCSVLDSETLVLIGIDNCKIPDKVHRAYDDKEGVTRQFILNGINVVSRQLGLADGSLSPQQFEYVSRYNIGLSRNEAYLRARKEIVISIPSFQGMSTEVKSTVIRIEAGELLMIEKSCKFSTDEAYDMFHQAGLRVIQSWSDRPNTVGSEHVKKWMPTHTLYLLEKPSFTFIQSARDLAQKIDLPVLENLTHEPQCQVFHQFRETCVQDKSFSTQEQLNSINSHEENGIRANFIGNIPSISEWNALWRAWDNVTLGMVPRYMLHHKPIYLRHIFLFYLGHVPVFADIHLSRYLSEPNTEPIWFAEIFERGIDPSIKDPTNCHPHSQVPESSKEWPSLEEILLFRDAFRKRLINLYENLGKNFPKTALSRRLARTLSMIYEHEGMHLETFIYMLQQTSNLNSPPGFTAPDWQSLSLKWDLETEEIASTELAEYATPETLEIGHDDFEEEDFFIPFDDNHEFGWDIESPLREVSVAPFRIEILPISNKDYLYFLLKTYPGRQPIPTVAIPASWQYKFLPALNEEQHQIKIKTVYGSINFEFAKHWPLQASGRQLETYARSKGGRLPQANELRVFMLDNPIEKASQHPVGFKHWHPIPPKKPSKAGNGRYQGGHNGGIWEWTSTTLKPHENFKSSTLYPGYSSDFFDEEHYIILGGSWATIPRIAYRKSFINWYQFD</sequence>
<dbReference type="Gene3D" id="3.90.1580.10">
    <property type="entry name" value="paralog of FGE (formylglycine-generating enzyme)"/>
    <property type="match status" value="1"/>
</dbReference>
<feature type="non-terminal residue" evidence="9">
    <location>
        <position position="974"/>
    </location>
</feature>
<feature type="domain" description="DinB-like" evidence="8">
    <location>
        <begin position="563"/>
        <end position="688"/>
    </location>
</feature>
<dbReference type="Pfam" id="PF12867">
    <property type="entry name" value="DinB_2"/>
    <property type="match status" value="1"/>
</dbReference>
<name>A0A9Q3GVR4_9BASI</name>
<evidence type="ECO:0000259" key="8">
    <source>
        <dbReference type="Pfam" id="PF12867"/>
    </source>
</evidence>
<feature type="domain" description="Histidine-specific methyltransferase SAM-dependent" evidence="7">
    <location>
        <begin position="163"/>
        <end position="447"/>
    </location>
</feature>
<evidence type="ECO:0000256" key="2">
    <source>
        <dbReference type="ARBA" id="ARBA00022679"/>
    </source>
</evidence>
<gene>
    <name evidence="9" type="ORF">O181_020897</name>
</gene>
<feature type="domain" description="Sulfatase-modifying factor enzyme-like" evidence="6">
    <location>
        <begin position="912"/>
        <end position="972"/>
    </location>
</feature>
<dbReference type="InterPro" id="IPR016187">
    <property type="entry name" value="CTDL_fold"/>
</dbReference>
<evidence type="ECO:0000313" key="10">
    <source>
        <dbReference type="Proteomes" id="UP000765509"/>
    </source>
</evidence>
<dbReference type="Gene3D" id="3.40.50.150">
    <property type="entry name" value="Vaccinia Virus protein VP39"/>
    <property type="match status" value="1"/>
</dbReference>
<dbReference type="InterPro" id="IPR024775">
    <property type="entry name" value="DinB-like"/>
</dbReference>
<keyword evidence="3" id="KW-0560">Oxidoreductase</keyword>
<dbReference type="InterPro" id="IPR005532">
    <property type="entry name" value="SUMF_dom"/>
</dbReference>
<reference evidence="9" key="1">
    <citation type="submission" date="2021-03" db="EMBL/GenBank/DDBJ databases">
        <title>Draft genome sequence of rust myrtle Austropuccinia psidii MF-1, a brazilian biotype.</title>
        <authorList>
            <person name="Quecine M.C."/>
            <person name="Pachon D.M.R."/>
            <person name="Bonatelli M.L."/>
            <person name="Correr F.H."/>
            <person name="Franceschini L.M."/>
            <person name="Leite T.F."/>
            <person name="Margarido G.R.A."/>
            <person name="Almeida C.A."/>
            <person name="Ferrarezi J.A."/>
            <person name="Labate C.A."/>
        </authorList>
    </citation>
    <scope>NUCLEOTIDE SEQUENCE</scope>
    <source>
        <strain evidence="9">MF-1</strain>
    </source>
</reference>
<dbReference type="GO" id="GO:0008168">
    <property type="term" value="F:methyltransferase activity"/>
    <property type="evidence" value="ECO:0007669"/>
    <property type="project" value="UniProtKB-KW"/>
</dbReference>
<evidence type="ECO:0000256" key="1">
    <source>
        <dbReference type="ARBA" id="ARBA00022603"/>
    </source>
</evidence>
<keyword evidence="10" id="KW-1185">Reference proteome</keyword>
<dbReference type="PANTHER" id="PTHR43397">
    <property type="entry name" value="ERGOTHIONEINE BIOSYNTHESIS PROTEIN 1"/>
    <property type="match status" value="1"/>
</dbReference>
<dbReference type="Proteomes" id="UP000765509">
    <property type="component" value="Unassembled WGS sequence"/>
</dbReference>
<evidence type="ECO:0000256" key="4">
    <source>
        <dbReference type="ARBA" id="ARBA00023004"/>
    </source>
</evidence>
<organism evidence="9 10">
    <name type="scientific">Austropuccinia psidii MF-1</name>
    <dbReference type="NCBI Taxonomy" id="1389203"/>
    <lineage>
        <taxon>Eukaryota</taxon>
        <taxon>Fungi</taxon>
        <taxon>Dikarya</taxon>
        <taxon>Basidiomycota</taxon>
        <taxon>Pucciniomycotina</taxon>
        <taxon>Pucciniomycetes</taxon>
        <taxon>Pucciniales</taxon>
        <taxon>Sphaerophragmiaceae</taxon>
        <taxon>Austropuccinia</taxon>
    </lineage>
</organism>
<feature type="domain" description="Sulfatase-modifying factor enzyme-like" evidence="6">
    <location>
        <begin position="759"/>
        <end position="869"/>
    </location>
</feature>
<evidence type="ECO:0000259" key="6">
    <source>
        <dbReference type="Pfam" id="PF03781"/>
    </source>
</evidence>
<evidence type="ECO:0000256" key="5">
    <source>
        <dbReference type="ARBA" id="ARBA00037882"/>
    </source>
</evidence>
<comment type="pathway">
    <text evidence="5">Amino-acid biosynthesis; ergothioneine biosynthesis.</text>
</comment>
<dbReference type="EMBL" id="AVOT02006279">
    <property type="protein sequence ID" value="MBW0481182.1"/>
    <property type="molecule type" value="Genomic_DNA"/>
</dbReference>
<keyword evidence="1" id="KW-0489">Methyltransferase</keyword>
<dbReference type="GO" id="GO:0032259">
    <property type="term" value="P:methylation"/>
    <property type="evidence" value="ECO:0007669"/>
    <property type="project" value="UniProtKB-KW"/>
</dbReference>
<protein>
    <submittedName>
        <fullName evidence="9">Uncharacterized protein</fullName>
    </submittedName>
</protein>
<dbReference type="SUPFAM" id="SSF56436">
    <property type="entry name" value="C-type lectin-like"/>
    <property type="match status" value="1"/>
</dbReference>
<dbReference type="AlphaFoldDB" id="A0A9Q3GVR4"/>
<dbReference type="Pfam" id="PF03781">
    <property type="entry name" value="FGE-sulfatase"/>
    <property type="match status" value="2"/>
</dbReference>